<evidence type="ECO:0000313" key="3">
    <source>
        <dbReference type="Proteomes" id="UP000025227"/>
    </source>
</evidence>
<name>A0A7I4YBZ0_HAECO</name>
<reference evidence="4" key="1">
    <citation type="submission" date="2020-12" db="UniProtKB">
        <authorList>
            <consortium name="WormBaseParasite"/>
        </authorList>
    </citation>
    <scope>IDENTIFICATION</scope>
    <source>
        <strain evidence="4">MHco3</strain>
    </source>
</reference>
<organism evidence="3 4">
    <name type="scientific">Haemonchus contortus</name>
    <name type="common">Barber pole worm</name>
    <dbReference type="NCBI Taxonomy" id="6289"/>
    <lineage>
        <taxon>Eukaryota</taxon>
        <taxon>Metazoa</taxon>
        <taxon>Ecdysozoa</taxon>
        <taxon>Nematoda</taxon>
        <taxon>Chromadorea</taxon>
        <taxon>Rhabditida</taxon>
        <taxon>Rhabditina</taxon>
        <taxon>Rhabditomorpha</taxon>
        <taxon>Strongyloidea</taxon>
        <taxon>Trichostrongylidae</taxon>
        <taxon>Haemonchus</taxon>
    </lineage>
</organism>
<accession>A0A7I4YBZ0</accession>
<protein>
    <submittedName>
        <fullName evidence="4">Lpxtg-motif cell wall anchor domain protein</fullName>
    </submittedName>
</protein>
<feature type="region of interest" description="Disordered" evidence="1">
    <location>
        <begin position="121"/>
        <end position="142"/>
    </location>
</feature>
<evidence type="ECO:0000313" key="4">
    <source>
        <dbReference type="WBParaSite" id="HCON_00073010-00002"/>
    </source>
</evidence>
<proteinExistence type="predicted"/>
<sequence length="286" mass="29774">ILLGCAQLTSWKKKFGRQYQVFSINGIMKTTVRLLLVFALFSSCARVLVRLEPIFREVQGFRSRYFEDYDYDNGDYQDDSIYKNPGRGIVPMVANKGTTATAEPITNPRETTTEEVYDYSTTTDDGREEGTVAPVNPGRGIVPMVANKGTTATAEPITNPRETTTEDVFDLSTTTDGGGGGGTGTVETTTEDVFDLSTTTDGGGGGGTGTVETTTEDVFDLSTTTDGGGGGGTGTVETTTEDVFDLSTTTDGGGGGGTGTVETTTEDVFDLSTTTDGGGGGGTGNC</sequence>
<dbReference type="Proteomes" id="UP000025227">
    <property type="component" value="Unplaced"/>
</dbReference>
<dbReference type="WBParaSite" id="HCON_00073010-00002">
    <property type="protein sequence ID" value="HCON_00073010-00002"/>
    <property type="gene ID" value="HCON_00073010"/>
</dbReference>
<dbReference type="AlphaFoldDB" id="A0A7I4YBZ0"/>
<feature type="transmembrane region" description="Helical" evidence="2">
    <location>
        <begin position="31"/>
        <end position="49"/>
    </location>
</feature>
<keyword evidence="2" id="KW-1133">Transmembrane helix</keyword>
<keyword evidence="3" id="KW-1185">Reference proteome</keyword>
<feature type="region of interest" description="Disordered" evidence="1">
    <location>
        <begin position="169"/>
        <end position="188"/>
    </location>
</feature>
<evidence type="ECO:0000256" key="2">
    <source>
        <dbReference type="SAM" id="Phobius"/>
    </source>
</evidence>
<evidence type="ECO:0000256" key="1">
    <source>
        <dbReference type="SAM" id="MobiDB-lite"/>
    </source>
</evidence>
<keyword evidence="2" id="KW-0472">Membrane</keyword>
<keyword evidence="2" id="KW-0812">Transmembrane</keyword>